<gene>
    <name evidence="2" type="ORF">BC739_003164</name>
</gene>
<protein>
    <recommendedName>
        <fullName evidence="1">DUF397 domain-containing protein</fullName>
    </recommendedName>
</protein>
<keyword evidence="3" id="KW-1185">Reference proteome</keyword>
<name>A0ABR6BGR8_9PSEU</name>
<evidence type="ECO:0000313" key="2">
    <source>
        <dbReference type="EMBL" id="MBA8925965.1"/>
    </source>
</evidence>
<reference evidence="2 3" key="1">
    <citation type="submission" date="2020-08" db="EMBL/GenBank/DDBJ databases">
        <title>Genomic Encyclopedia of Archaeal and Bacterial Type Strains, Phase II (KMG-II): from individual species to whole genera.</title>
        <authorList>
            <person name="Goeker M."/>
        </authorList>
    </citation>
    <scope>NUCLEOTIDE SEQUENCE [LARGE SCALE GENOMIC DNA]</scope>
    <source>
        <strain evidence="2 3">DSM 43850</strain>
    </source>
</reference>
<proteinExistence type="predicted"/>
<sequence length="72" mass="7656">MTPDLIEELSNAVWVKSTQSNGQGAECVETARLTHAKAIRDSKNKSGGVLIFSDRAFDTFIQGAKAGDFGPA</sequence>
<evidence type="ECO:0000313" key="3">
    <source>
        <dbReference type="Proteomes" id="UP000517916"/>
    </source>
</evidence>
<feature type="domain" description="DUF397" evidence="1">
    <location>
        <begin position="12"/>
        <end position="65"/>
    </location>
</feature>
<dbReference type="EMBL" id="JACJID010000002">
    <property type="protein sequence ID" value="MBA8925965.1"/>
    <property type="molecule type" value="Genomic_DNA"/>
</dbReference>
<comment type="caution">
    <text evidence="2">The sequence shown here is derived from an EMBL/GenBank/DDBJ whole genome shotgun (WGS) entry which is preliminary data.</text>
</comment>
<dbReference type="InterPro" id="IPR007278">
    <property type="entry name" value="DUF397"/>
</dbReference>
<dbReference type="Proteomes" id="UP000517916">
    <property type="component" value="Unassembled WGS sequence"/>
</dbReference>
<evidence type="ECO:0000259" key="1">
    <source>
        <dbReference type="Pfam" id="PF04149"/>
    </source>
</evidence>
<dbReference type="RefSeq" id="WP_182837576.1">
    <property type="nucleotide sequence ID" value="NZ_BAAABQ010000059.1"/>
</dbReference>
<dbReference type="Pfam" id="PF04149">
    <property type="entry name" value="DUF397"/>
    <property type="match status" value="1"/>
</dbReference>
<organism evidence="2 3">
    <name type="scientific">Kutzneria viridogrisea</name>
    <dbReference type="NCBI Taxonomy" id="47990"/>
    <lineage>
        <taxon>Bacteria</taxon>
        <taxon>Bacillati</taxon>
        <taxon>Actinomycetota</taxon>
        <taxon>Actinomycetes</taxon>
        <taxon>Pseudonocardiales</taxon>
        <taxon>Pseudonocardiaceae</taxon>
        <taxon>Kutzneria</taxon>
    </lineage>
</organism>
<accession>A0ABR6BGR8</accession>